<protein>
    <submittedName>
        <fullName evidence="1">Uncharacterized protein</fullName>
    </submittedName>
</protein>
<dbReference type="EMBL" id="MBPK01000011">
    <property type="protein sequence ID" value="PKT81843.1"/>
    <property type="molecule type" value="Genomic_DNA"/>
</dbReference>
<gene>
    <name evidence="1" type="ORF">BCM31_01265</name>
</gene>
<sequence>MQRVSKKAIRNLCESLKLDFIENKAFLKRGGQFIVYKEPQGRMPQYKDALFLSNSLKSIFYFLEAKLKEKLRKETQKEADLYVKQYLQKRAEAKERQKAFKQSKNYQPSFIF</sequence>
<reference evidence="1 2" key="1">
    <citation type="submission" date="2016-07" db="EMBL/GenBank/DDBJ databases">
        <title>Detection of Helicobacter winghamensis from caecal content of red fox (Vulpes vulpes).</title>
        <authorList>
            <person name="Zanoni R.G."/>
            <person name="Florio D."/>
            <person name="Caffara M."/>
            <person name="Renzi M."/>
            <person name="Parisi A."/>
            <person name="Pasquali F."/>
            <person name="Manfreda G."/>
        </authorList>
    </citation>
    <scope>NUCLEOTIDE SEQUENCE [LARGE SCALE GENOMIC DNA]</scope>
    <source>
        <strain evidence="1 2">295_13</strain>
    </source>
</reference>
<dbReference type="STRING" id="556267.HWAG_00678"/>
<name>A0A2N3PK91_9HELI</name>
<dbReference type="Proteomes" id="UP000233350">
    <property type="component" value="Unassembled WGS sequence"/>
</dbReference>
<dbReference type="AlphaFoldDB" id="A0A2N3PK91"/>
<organism evidence="1 2">
    <name type="scientific">Helicobacter winghamensis</name>
    <dbReference type="NCBI Taxonomy" id="157268"/>
    <lineage>
        <taxon>Bacteria</taxon>
        <taxon>Pseudomonadati</taxon>
        <taxon>Campylobacterota</taxon>
        <taxon>Epsilonproteobacteria</taxon>
        <taxon>Campylobacterales</taxon>
        <taxon>Helicobacteraceae</taxon>
        <taxon>Helicobacter</taxon>
    </lineage>
</organism>
<keyword evidence="2" id="KW-1185">Reference proteome</keyword>
<dbReference type="RefSeq" id="WP_101312990.1">
    <property type="nucleotide sequence ID" value="NZ_CP063530.1"/>
</dbReference>
<evidence type="ECO:0000313" key="2">
    <source>
        <dbReference type="Proteomes" id="UP000233350"/>
    </source>
</evidence>
<proteinExistence type="predicted"/>
<accession>A0A2N3PK91</accession>
<evidence type="ECO:0000313" key="1">
    <source>
        <dbReference type="EMBL" id="PKT81843.1"/>
    </source>
</evidence>
<comment type="caution">
    <text evidence="1">The sequence shown here is derived from an EMBL/GenBank/DDBJ whole genome shotgun (WGS) entry which is preliminary data.</text>
</comment>